<feature type="transmembrane region" description="Helical" evidence="1">
    <location>
        <begin position="114"/>
        <end position="133"/>
    </location>
</feature>
<keyword evidence="1" id="KW-1133">Transmembrane helix</keyword>
<feature type="transmembrane region" description="Helical" evidence="1">
    <location>
        <begin position="74"/>
        <end position="94"/>
    </location>
</feature>
<comment type="caution">
    <text evidence="2">The sequence shown here is derived from an EMBL/GenBank/DDBJ whole genome shotgun (WGS) entry which is preliminary data.</text>
</comment>
<dbReference type="EMBL" id="PEKC01000011">
    <property type="protein sequence ID" value="PII36769.1"/>
    <property type="molecule type" value="Genomic_DNA"/>
</dbReference>
<accession>A0A2G7TA40</accession>
<name>A0A2G7TA40_9FLAO</name>
<proteinExistence type="predicted"/>
<reference evidence="2" key="1">
    <citation type="submission" date="2017-10" db="EMBL/GenBank/DDBJ databases">
        <title>Chryseobacterium sp. B5 is a hydrocarbonoclastic and plant growth promoting bacterium.</title>
        <authorList>
            <person name="Thijs S."/>
            <person name="Gkorezis P."/>
            <person name="Van Hamme J."/>
        </authorList>
    </citation>
    <scope>NUCLEOTIDE SEQUENCE</scope>
    <source>
        <strain evidence="2">B5</strain>
    </source>
</reference>
<evidence type="ECO:0000256" key="1">
    <source>
        <dbReference type="SAM" id="Phobius"/>
    </source>
</evidence>
<dbReference type="AlphaFoldDB" id="A0A2G7TA40"/>
<sequence length="192" mass="21017">MSILIPTTVGVLASLFSSLEFWAGMKEGLIAFLGFLAASLMQVMVVTANFLQSDRLTPTEATRLSNALTRQQKFWLGLLIATVAALVVVIVGSASKDIAKQVTYFSGHKIEFTISWAAVTVFLIASTFSFVFYRMFALMSGMMSLHRLRAELVLLAAQRAADEKASLLQERAKPKEAITPPGYGRILEPPKI</sequence>
<evidence type="ECO:0000313" key="2">
    <source>
        <dbReference type="EMBL" id="PII36769.1"/>
    </source>
</evidence>
<feature type="transmembrane region" description="Helical" evidence="1">
    <location>
        <begin position="28"/>
        <end position="53"/>
    </location>
</feature>
<keyword evidence="1" id="KW-0472">Membrane</keyword>
<gene>
    <name evidence="2" type="ORF">CTI11_04810</name>
</gene>
<keyword evidence="1" id="KW-0812">Transmembrane</keyword>
<organism evidence="2">
    <name type="scientific">Chryseobacterium sp. B5</name>
    <dbReference type="NCBI Taxonomy" id="2050562"/>
    <lineage>
        <taxon>Bacteria</taxon>
        <taxon>Pseudomonadati</taxon>
        <taxon>Bacteroidota</taxon>
        <taxon>Flavobacteriia</taxon>
        <taxon>Flavobacteriales</taxon>
        <taxon>Weeksellaceae</taxon>
        <taxon>Chryseobacterium group</taxon>
        <taxon>Chryseobacterium</taxon>
    </lineage>
</organism>
<protein>
    <submittedName>
        <fullName evidence="2">Uncharacterized protein</fullName>
    </submittedName>
</protein>